<proteinExistence type="predicted"/>
<keyword evidence="1" id="KW-1133">Transmembrane helix</keyword>
<dbReference type="Gene3D" id="2.40.410.10">
    <property type="entry name" value="putative membrane protein from Corynebacterium diphtheriae superfamily"/>
    <property type="match status" value="1"/>
</dbReference>
<evidence type="ECO:0000313" key="2">
    <source>
        <dbReference type="EMBL" id="RJO78786.1"/>
    </source>
</evidence>
<organism evidence="2 3">
    <name type="scientific">Nocardia panacis</name>
    <dbReference type="NCBI Taxonomy" id="2340916"/>
    <lineage>
        <taxon>Bacteria</taxon>
        <taxon>Bacillati</taxon>
        <taxon>Actinomycetota</taxon>
        <taxon>Actinomycetes</taxon>
        <taxon>Mycobacteriales</taxon>
        <taxon>Nocardiaceae</taxon>
        <taxon>Nocardia</taxon>
    </lineage>
</organism>
<keyword evidence="1" id="KW-0472">Membrane</keyword>
<accession>A0A3A4KS34</accession>
<feature type="transmembrane region" description="Helical" evidence="1">
    <location>
        <begin position="53"/>
        <end position="74"/>
    </location>
</feature>
<evidence type="ECO:0000313" key="3">
    <source>
        <dbReference type="Proteomes" id="UP000266677"/>
    </source>
</evidence>
<feature type="transmembrane region" description="Helical" evidence="1">
    <location>
        <begin position="28"/>
        <end position="47"/>
    </location>
</feature>
<reference evidence="2 3" key="1">
    <citation type="submission" date="2018-09" db="EMBL/GenBank/DDBJ databases">
        <title>YIM PH21274 draft genome.</title>
        <authorList>
            <person name="Miao C."/>
        </authorList>
    </citation>
    <scope>NUCLEOTIDE SEQUENCE [LARGE SCALE GENOMIC DNA]</scope>
    <source>
        <strain evidence="2 3">YIM PH 21724</strain>
    </source>
</reference>
<sequence length="222" mass="24240">MRRFDFPVDRAHAHAVNEVSAAVCRMRIAAGAAASVGAAGTAALIWVDHPWTYLLSVAFALATVIALWAVWWIPHRSGIDRLYRDGELVPAVVSQTYPSGVVLLALVDLARPDSPGPRRYALITKKVRELPGHIAKTGERVPAVAVRADRAPGIGERWQTVSAMPIAWGTRDQRVIERARAAIGETEWRLLTDNLELTDKVRHSSARRLLLDPQGLPGDLGA</sequence>
<keyword evidence="3" id="KW-1185">Reference proteome</keyword>
<dbReference type="AlphaFoldDB" id="A0A3A4KS34"/>
<name>A0A3A4KS34_9NOCA</name>
<keyword evidence="1" id="KW-0812">Transmembrane</keyword>
<gene>
    <name evidence="2" type="ORF">D5S18_04465</name>
</gene>
<dbReference type="RefSeq" id="WP_120038252.1">
    <property type="nucleotide sequence ID" value="NZ_QZFU01000012.1"/>
</dbReference>
<evidence type="ECO:0000256" key="1">
    <source>
        <dbReference type="SAM" id="Phobius"/>
    </source>
</evidence>
<dbReference type="InterPro" id="IPR023124">
    <property type="entry name" value="DUF3239_dom_sf"/>
</dbReference>
<protein>
    <submittedName>
        <fullName evidence="2">DUF3239 domain-containing protein</fullName>
    </submittedName>
</protein>
<dbReference type="OrthoDB" id="4548219at2"/>
<dbReference type="InterPro" id="IPR021632">
    <property type="entry name" value="DUF3239"/>
</dbReference>
<dbReference type="Pfam" id="PF11580">
    <property type="entry name" value="DUF3239"/>
    <property type="match status" value="1"/>
</dbReference>
<dbReference type="EMBL" id="QZFU01000012">
    <property type="protein sequence ID" value="RJO78786.1"/>
    <property type="molecule type" value="Genomic_DNA"/>
</dbReference>
<dbReference type="Proteomes" id="UP000266677">
    <property type="component" value="Unassembled WGS sequence"/>
</dbReference>
<comment type="caution">
    <text evidence="2">The sequence shown here is derived from an EMBL/GenBank/DDBJ whole genome shotgun (WGS) entry which is preliminary data.</text>
</comment>